<gene>
    <name evidence="1" type="ORF">LCGC14_1952610</name>
</gene>
<accession>A0A0F9G5B1</accession>
<reference evidence="1" key="1">
    <citation type="journal article" date="2015" name="Nature">
        <title>Complex archaea that bridge the gap between prokaryotes and eukaryotes.</title>
        <authorList>
            <person name="Spang A."/>
            <person name="Saw J.H."/>
            <person name="Jorgensen S.L."/>
            <person name="Zaremba-Niedzwiedzka K."/>
            <person name="Martijn J."/>
            <person name="Lind A.E."/>
            <person name="van Eijk R."/>
            <person name="Schleper C."/>
            <person name="Guy L."/>
            <person name="Ettema T.J."/>
        </authorList>
    </citation>
    <scope>NUCLEOTIDE SEQUENCE</scope>
</reference>
<proteinExistence type="predicted"/>
<dbReference type="AlphaFoldDB" id="A0A0F9G5B1"/>
<sequence length="156" mass="17620">KKDYAVIEITESLILMLDKRVAQAKAMLEVGIGGTKWCDDTLDFLAVGGPQNAGLDMSEENFHSALESNLFINLPETFDSVKFERNFTNRVLLFTCASNDGDRTVGRFYWTGSNQIFGTQDLAKTCEFPETMVDEWAEMIGYTETLRKVRKGELIQ</sequence>
<organism evidence="1">
    <name type="scientific">marine sediment metagenome</name>
    <dbReference type="NCBI Taxonomy" id="412755"/>
    <lineage>
        <taxon>unclassified sequences</taxon>
        <taxon>metagenomes</taxon>
        <taxon>ecological metagenomes</taxon>
    </lineage>
</organism>
<protein>
    <submittedName>
        <fullName evidence="1">Uncharacterized protein</fullName>
    </submittedName>
</protein>
<name>A0A0F9G5B1_9ZZZZ</name>
<evidence type="ECO:0000313" key="1">
    <source>
        <dbReference type="EMBL" id="KKL85646.1"/>
    </source>
</evidence>
<feature type="non-terminal residue" evidence="1">
    <location>
        <position position="1"/>
    </location>
</feature>
<dbReference type="EMBL" id="LAZR01021348">
    <property type="protein sequence ID" value="KKL85646.1"/>
    <property type="molecule type" value="Genomic_DNA"/>
</dbReference>
<comment type="caution">
    <text evidence="1">The sequence shown here is derived from an EMBL/GenBank/DDBJ whole genome shotgun (WGS) entry which is preliminary data.</text>
</comment>